<dbReference type="CDD" id="cd00087">
    <property type="entry name" value="FReD"/>
    <property type="match status" value="1"/>
</dbReference>
<feature type="chain" id="PRO_5035762782" description="Fibrinogen C-terminal domain-containing protein" evidence="1">
    <location>
        <begin position="19"/>
        <end position="321"/>
    </location>
</feature>
<dbReference type="Gene3D" id="3.90.215.10">
    <property type="entry name" value="Gamma Fibrinogen, chain A, domain 1"/>
    <property type="match status" value="1"/>
</dbReference>
<dbReference type="PANTHER" id="PTHR19143">
    <property type="entry name" value="FIBRINOGEN/TENASCIN/ANGIOPOEITIN"/>
    <property type="match status" value="1"/>
</dbReference>
<keyword evidence="4" id="KW-1185">Reference proteome</keyword>
<dbReference type="OrthoDB" id="6089183at2759"/>
<name>A0A8S3TSW2_MYTED</name>
<proteinExistence type="predicted"/>
<dbReference type="PANTHER" id="PTHR19143:SF327">
    <property type="entry name" value="FI21813P1-RELATED"/>
    <property type="match status" value="1"/>
</dbReference>
<comment type="caution">
    <text evidence="3">The sequence shown here is derived from an EMBL/GenBank/DDBJ whole genome shotgun (WGS) entry which is preliminary data.</text>
</comment>
<dbReference type="NCBIfam" id="NF040941">
    <property type="entry name" value="GGGWT_bact"/>
    <property type="match status" value="1"/>
</dbReference>
<evidence type="ECO:0000259" key="2">
    <source>
        <dbReference type="PROSITE" id="PS51406"/>
    </source>
</evidence>
<dbReference type="InterPro" id="IPR036056">
    <property type="entry name" value="Fibrinogen-like_C"/>
</dbReference>
<dbReference type="SMART" id="SM00186">
    <property type="entry name" value="FBG"/>
    <property type="match status" value="1"/>
</dbReference>
<dbReference type="GO" id="GO:0005615">
    <property type="term" value="C:extracellular space"/>
    <property type="evidence" value="ECO:0007669"/>
    <property type="project" value="TreeGrafter"/>
</dbReference>
<feature type="domain" description="Fibrinogen C-terminal" evidence="2">
    <location>
        <begin position="117"/>
        <end position="321"/>
    </location>
</feature>
<dbReference type="PROSITE" id="PS51406">
    <property type="entry name" value="FIBRINOGEN_C_2"/>
    <property type="match status" value="1"/>
</dbReference>
<dbReference type="InterPro" id="IPR002181">
    <property type="entry name" value="Fibrinogen_a/b/g_C_dom"/>
</dbReference>
<dbReference type="Pfam" id="PF00147">
    <property type="entry name" value="Fibrinogen_C"/>
    <property type="match status" value="1"/>
</dbReference>
<dbReference type="EMBL" id="CAJPWZ010002159">
    <property type="protein sequence ID" value="CAG2231795.1"/>
    <property type="molecule type" value="Genomic_DNA"/>
</dbReference>
<dbReference type="AlphaFoldDB" id="A0A8S3TSW2"/>
<dbReference type="InterPro" id="IPR050373">
    <property type="entry name" value="Fibrinogen_C-term_domain"/>
</dbReference>
<feature type="signal peptide" evidence="1">
    <location>
        <begin position="1"/>
        <end position="18"/>
    </location>
</feature>
<evidence type="ECO:0000313" key="3">
    <source>
        <dbReference type="EMBL" id="CAG2231795.1"/>
    </source>
</evidence>
<evidence type="ECO:0000256" key="1">
    <source>
        <dbReference type="SAM" id="SignalP"/>
    </source>
</evidence>
<dbReference type="Proteomes" id="UP000683360">
    <property type="component" value="Unassembled WGS sequence"/>
</dbReference>
<reference evidence="3" key="1">
    <citation type="submission" date="2021-03" db="EMBL/GenBank/DDBJ databases">
        <authorList>
            <person name="Bekaert M."/>
        </authorList>
    </citation>
    <scope>NUCLEOTIDE SEQUENCE</scope>
</reference>
<dbReference type="SUPFAM" id="SSF56496">
    <property type="entry name" value="Fibrinogen C-terminal domain-like"/>
    <property type="match status" value="1"/>
</dbReference>
<sequence length="321" mass="36592">MYKVILIVYMATINLTSGSTNISEVRQYRKSSEEDGRVDTIWNELQGICLHGNQRGTVQELKRDTQGLLKNMAIYKDVAKMNKQLKNDIKLILEETRGEKEISRIVSLLRNDFKGTCQPSKPAKDCTDLKKSNKKSGVYKISSGNSKDLKVYCDMTTDNGGWSILQRRYDGTVDFQRTWSEYENGFGNVEGEYWLGNKHIHHMTSNGKYELRIDMTNNKNEKRYAAYKQFSLGDAASKYKLSVGSYIGNAGDSMKYHNGMMFSATDQDNDQAGGDCTNGLGPWWHKSCSWSALNRKLSSNLHWHTFPNHAAKTSIMMIRRI</sequence>
<dbReference type="InterPro" id="IPR014716">
    <property type="entry name" value="Fibrinogen_a/b/g_C_1"/>
</dbReference>
<organism evidence="3 4">
    <name type="scientific">Mytilus edulis</name>
    <name type="common">Blue mussel</name>
    <dbReference type="NCBI Taxonomy" id="6550"/>
    <lineage>
        <taxon>Eukaryota</taxon>
        <taxon>Metazoa</taxon>
        <taxon>Spiralia</taxon>
        <taxon>Lophotrochozoa</taxon>
        <taxon>Mollusca</taxon>
        <taxon>Bivalvia</taxon>
        <taxon>Autobranchia</taxon>
        <taxon>Pteriomorphia</taxon>
        <taxon>Mytilida</taxon>
        <taxon>Mytiloidea</taxon>
        <taxon>Mytilidae</taxon>
        <taxon>Mytilinae</taxon>
        <taxon>Mytilus</taxon>
    </lineage>
</organism>
<protein>
    <recommendedName>
        <fullName evidence="2">Fibrinogen C-terminal domain-containing protein</fullName>
    </recommendedName>
</protein>
<evidence type="ECO:0000313" key="4">
    <source>
        <dbReference type="Proteomes" id="UP000683360"/>
    </source>
</evidence>
<accession>A0A8S3TSW2</accession>
<keyword evidence="1" id="KW-0732">Signal</keyword>
<gene>
    <name evidence="3" type="ORF">MEDL_44598</name>
</gene>